<keyword evidence="2 7" id="KW-0812">Transmembrane</keyword>
<feature type="site" description="Important for catalytic activity" evidence="7">
    <location>
        <position position="218"/>
    </location>
</feature>
<keyword evidence="4 7" id="KW-0472">Membrane</keyword>
<keyword evidence="11" id="KW-1185">Reference proteome</keyword>
<keyword evidence="5 7" id="KW-0456">Lyase</keyword>
<evidence type="ECO:0000313" key="8">
    <source>
        <dbReference type="EMBL" id="MDW6001327.1"/>
    </source>
</evidence>
<evidence type="ECO:0000313" key="11">
    <source>
        <dbReference type="Proteomes" id="UP001283366"/>
    </source>
</evidence>
<keyword evidence="7" id="KW-0997">Cell inner membrane</keyword>
<dbReference type="FunFam" id="3.30.160.60:FF:000242">
    <property type="entry name" value="Endolytic murein transglycosylase"/>
    <property type="match status" value="1"/>
</dbReference>
<dbReference type="GO" id="GO:0008932">
    <property type="term" value="F:lytic endotransglycosylase activity"/>
    <property type="evidence" value="ECO:0007669"/>
    <property type="project" value="UniProtKB-UniRule"/>
</dbReference>
<dbReference type="HAMAP" id="MF_02065">
    <property type="entry name" value="MltG"/>
    <property type="match status" value="1"/>
</dbReference>
<dbReference type="EMBL" id="FXXI01000002">
    <property type="protein sequence ID" value="SMS00651.1"/>
    <property type="molecule type" value="Genomic_DNA"/>
</dbReference>
<name>A0A1Y6IUG0_9VIBR</name>
<dbReference type="NCBIfam" id="TIGR00247">
    <property type="entry name" value="endolytic transglycosylase MltG"/>
    <property type="match status" value="1"/>
</dbReference>
<dbReference type="EC" id="4.2.2.29" evidence="7"/>
<accession>A0A1Y6IUG0</accession>
<evidence type="ECO:0000256" key="3">
    <source>
        <dbReference type="ARBA" id="ARBA00022989"/>
    </source>
</evidence>
<dbReference type="Gene3D" id="3.30.160.60">
    <property type="entry name" value="Classic Zinc Finger"/>
    <property type="match status" value="2"/>
</dbReference>
<proteinExistence type="inferred from homology"/>
<dbReference type="PANTHER" id="PTHR30518">
    <property type="entry name" value="ENDOLYTIC MUREIN TRANSGLYCOSYLASE"/>
    <property type="match status" value="1"/>
</dbReference>
<dbReference type="InterPro" id="IPR003770">
    <property type="entry name" value="MLTG-like"/>
</dbReference>
<dbReference type="AlphaFoldDB" id="A0A1Y6IUG0"/>
<organism evidence="9 10">
    <name type="scientific">Vibrio mangrovi</name>
    <dbReference type="NCBI Taxonomy" id="474394"/>
    <lineage>
        <taxon>Bacteria</taxon>
        <taxon>Pseudomonadati</taxon>
        <taxon>Pseudomonadota</taxon>
        <taxon>Gammaproteobacteria</taxon>
        <taxon>Vibrionales</taxon>
        <taxon>Vibrionaceae</taxon>
        <taxon>Vibrio</taxon>
    </lineage>
</organism>
<reference evidence="8 11" key="2">
    <citation type="submission" date="2023-11" db="EMBL/GenBank/DDBJ databases">
        <title>Plant-associative lifestyle of Vibrio porteresiae and its evolutionary dynamics.</title>
        <authorList>
            <person name="Rameshkumar N."/>
            <person name="Kirti K."/>
        </authorList>
    </citation>
    <scope>NUCLEOTIDE SEQUENCE [LARGE SCALE GENOMIC DNA]</scope>
    <source>
        <strain evidence="8 11">MSSRF38</strain>
    </source>
</reference>
<evidence type="ECO:0000256" key="4">
    <source>
        <dbReference type="ARBA" id="ARBA00023136"/>
    </source>
</evidence>
<keyword evidence="6 7" id="KW-0961">Cell wall biogenesis/degradation</keyword>
<dbReference type="EMBL" id="JAWRCO010000001">
    <property type="protein sequence ID" value="MDW6001327.1"/>
    <property type="molecule type" value="Genomic_DNA"/>
</dbReference>
<dbReference type="OrthoDB" id="9814591at2"/>
<gene>
    <name evidence="7 8" type="primary">mltG</name>
    <name evidence="8" type="ORF">SBX37_00185</name>
    <name evidence="9" type="ORF">VIM7927_01920</name>
</gene>
<keyword evidence="3 7" id="KW-1133">Transmembrane helix</keyword>
<dbReference type="PANTHER" id="PTHR30518:SF2">
    <property type="entry name" value="ENDOLYTIC MUREIN TRANSGLYCOSYLASE"/>
    <property type="match status" value="1"/>
</dbReference>
<dbReference type="Proteomes" id="UP001283366">
    <property type="component" value="Unassembled WGS sequence"/>
</dbReference>
<sequence>MLKKILLGCCLIFLVMVGSAVALYQKVDAYLTQSFQLPAQQFVTIHQGESLRSVLKSFEKKNWLNSSVAVHLVHRFHPELAKIKVGTYLLQPNEVLQSVLQRFVAGDEYQFAITLIEGSRFQDVLQKLATESHLKHEIQSMTEAEIASQLSISRSKLEGLFLAETYHYTAGTSDLDILKRAHQKLTAVLQDAWENRQNSLPLSSPYEALILASIIEKETAIQSERTRIASVFINRLNKRMRLQTDPTVIYGMGEHYDGNIRKKDLLTPTPYNTYVIRGLPPTPISIVGTASIHAALNPESGNYLYFVASGNGGHVFSKSLSEHNAAVRRYLKQLRTKK</sequence>
<dbReference type="GO" id="GO:0009252">
    <property type="term" value="P:peptidoglycan biosynthetic process"/>
    <property type="evidence" value="ECO:0007669"/>
    <property type="project" value="UniProtKB-UniRule"/>
</dbReference>
<evidence type="ECO:0000256" key="2">
    <source>
        <dbReference type="ARBA" id="ARBA00022692"/>
    </source>
</evidence>
<protein>
    <recommendedName>
        <fullName evidence="7">Endolytic murein transglycosylase</fullName>
        <ecNumber evidence="7">4.2.2.29</ecNumber>
    </recommendedName>
    <alternativeName>
        <fullName evidence="7">Peptidoglycan lytic transglycosylase</fullName>
    </alternativeName>
    <alternativeName>
        <fullName evidence="7">Peptidoglycan polymerization terminase</fullName>
    </alternativeName>
</protein>
<dbReference type="GO" id="GO:0005886">
    <property type="term" value="C:plasma membrane"/>
    <property type="evidence" value="ECO:0007669"/>
    <property type="project" value="UniProtKB-UniRule"/>
</dbReference>
<evidence type="ECO:0000256" key="6">
    <source>
        <dbReference type="ARBA" id="ARBA00023316"/>
    </source>
</evidence>
<comment type="similarity">
    <text evidence="7">Belongs to the transglycosylase MltG family.</text>
</comment>
<comment type="function">
    <text evidence="7">Functions as a peptidoglycan terminase that cleaves nascent peptidoglycan strands endolytically to terminate their elongation.</text>
</comment>
<evidence type="ECO:0000256" key="1">
    <source>
        <dbReference type="ARBA" id="ARBA00022475"/>
    </source>
</evidence>
<reference evidence="9 10" key="1">
    <citation type="submission" date="2017-05" db="EMBL/GenBank/DDBJ databases">
        <authorList>
            <person name="Song R."/>
            <person name="Chenine A.L."/>
            <person name="Ruprecht R.M."/>
        </authorList>
    </citation>
    <scope>NUCLEOTIDE SEQUENCE [LARGE SCALE GENOMIC DNA]</scope>
    <source>
        <strain evidence="9 10">CECT 7927</strain>
    </source>
</reference>
<evidence type="ECO:0000313" key="9">
    <source>
        <dbReference type="EMBL" id="SMS00651.1"/>
    </source>
</evidence>
<dbReference type="GO" id="GO:0071555">
    <property type="term" value="P:cell wall organization"/>
    <property type="evidence" value="ECO:0007669"/>
    <property type="project" value="UniProtKB-KW"/>
</dbReference>
<evidence type="ECO:0000256" key="5">
    <source>
        <dbReference type="ARBA" id="ARBA00023239"/>
    </source>
</evidence>
<dbReference type="Proteomes" id="UP000196125">
    <property type="component" value="Unassembled WGS sequence"/>
</dbReference>
<evidence type="ECO:0000256" key="7">
    <source>
        <dbReference type="HAMAP-Rule" id="MF_02065"/>
    </source>
</evidence>
<keyword evidence="1 7" id="KW-1003">Cell membrane</keyword>
<comment type="catalytic activity">
    <reaction evidence="7">
        <text>a peptidoglycan chain = a peptidoglycan chain with N-acetyl-1,6-anhydromuramyl-[peptide] at the reducing end + a peptidoglycan chain with N-acetylglucosamine at the non-reducing end.</text>
        <dbReference type="EC" id="4.2.2.29"/>
    </reaction>
</comment>
<dbReference type="Pfam" id="PF02618">
    <property type="entry name" value="YceG"/>
    <property type="match status" value="1"/>
</dbReference>
<evidence type="ECO:0000313" key="10">
    <source>
        <dbReference type="Proteomes" id="UP000196125"/>
    </source>
</evidence>
<dbReference type="RefSeq" id="WP_087480675.1">
    <property type="nucleotide sequence ID" value="NZ_AP024883.1"/>
</dbReference>
<dbReference type="CDD" id="cd08010">
    <property type="entry name" value="MltG_like"/>
    <property type="match status" value="1"/>
</dbReference>